<comment type="subcellular location">
    <subcellularLocation>
        <location evidence="2">Cell membrane</location>
        <topology evidence="2">Multi-pass membrane protein</topology>
    </subcellularLocation>
</comment>
<dbReference type="InterPro" id="IPR052168">
    <property type="entry name" value="Cytochrome_b561_oxidase"/>
</dbReference>
<accession>A0A5M6J1B7</accession>
<dbReference type="EMBL" id="VWPK01000002">
    <property type="protein sequence ID" value="KAA5614390.1"/>
    <property type="molecule type" value="Genomic_DNA"/>
</dbReference>
<sequence length="178" mass="19999">MSTTTASIRIPRYSFTARTYHWITVLLMAGMFLTYWVHELAGRDNPLNAAAMNLHTSFGLLILGLTVLRLLIRPRPPQVTGPFIGELLRKSMHYLLLTATLLLPITGYLRRASRGRASDFFGYQIPSLTGDWPAINEAMKLLHGDIMQYALLALIGLHAAAALGHHYLLKDDTLRRML</sequence>
<dbReference type="Pfam" id="PF01292">
    <property type="entry name" value="Ni_hydr_CYTB"/>
    <property type="match status" value="1"/>
</dbReference>
<comment type="caution">
    <text evidence="15">The sequence shown here is derived from an EMBL/GenBank/DDBJ whole genome shotgun (WGS) entry which is preliminary data.</text>
</comment>
<evidence type="ECO:0000259" key="14">
    <source>
        <dbReference type="Pfam" id="PF01292"/>
    </source>
</evidence>
<dbReference type="OrthoDB" id="1247465at2"/>
<dbReference type="GO" id="GO:0020037">
    <property type="term" value="F:heme binding"/>
    <property type="evidence" value="ECO:0007669"/>
    <property type="project" value="TreeGrafter"/>
</dbReference>
<evidence type="ECO:0000256" key="11">
    <source>
        <dbReference type="ARBA" id="ARBA00023136"/>
    </source>
</evidence>
<evidence type="ECO:0000256" key="13">
    <source>
        <dbReference type="SAM" id="Phobius"/>
    </source>
</evidence>
<evidence type="ECO:0000256" key="12">
    <source>
        <dbReference type="ARBA" id="ARBA00037975"/>
    </source>
</evidence>
<dbReference type="AlphaFoldDB" id="A0A5M6J1B7"/>
<evidence type="ECO:0000313" key="15">
    <source>
        <dbReference type="EMBL" id="KAA5614390.1"/>
    </source>
</evidence>
<reference evidence="15 16" key="1">
    <citation type="submission" date="2019-09" db="EMBL/GenBank/DDBJ databases">
        <title>Genome sequence of Rhodovastum atsumiense, a diverse member of the Acetobacteraceae family of non-sulfur purple photosynthetic bacteria.</title>
        <authorList>
            <person name="Meyer T."/>
            <person name="Kyndt J."/>
        </authorList>
    </citation>
    <scope>NUCLEOTIDE SEQUENCE [LARGE SCALE GENOMIC DNA]</scope>
    <source>
        <strain evidence="15 16">DSM 21279</strain>
    </source>
</reference>
<dbReference type="SUPFAM" id="SSF81342">
    <property type="entry name" value="Transmembrane di-heme cytochromes"/>
    <property type="match status" value="1"/>
</dbReference>
<evidence type="ECO:0000256" key="5">
    <source>
        <dbReference type="ARBA" id="ARBA00022617"/>
    </source>
</evidence>
<keyword evidence="9 13" id="KW-1133">Transmembrane helix</keyword>
<proteinExistence type="inferred from homology"/>
<keyword evidence="7" id="KW-0479">Metal-binding</keyword>
<evidence type="ECO:0000313" key="16">
    <source>
        <dbReference type="Proteomes" id="UP000325255"/>
    </source>
</evidence>
<keyword evidence="5" id="KW-0349">Heme</keyword>
<organism evidence="15 16">
    <name type="scientific">Rhodovastum atsumiense</name>
    <dbReference type="NCBI Taxonomy" id="504468"/>
    <lineage>
        <taxon>Bacteria</taxon>
        <taxon>Pseudomonadati</taxon>
        <taxon>Pseudomonadota</taxon>
        <taxon>Alphaproteobacteria</taxon>
        <taxon>Acetobacterales</taxon>
        <taxon>Acetobacteraceae</taxon>
        <taxon>Rhodovastum</taxon>
    </lineage>
</organism>
<keyword evidence="8" id="KW-0249">Electron transport</keyword>
<evidence type="ECO:0000256" key="4">
    <source>
        <dbReference type="ARBA" id="ARBA00022475"/>
    </source>
</evidence>
<keyword evidence="11 13" id="KW-0472">Membrane</keyword>
<feature type="transmembrane region" description="Helical" evidence="13">
    <location>
        <begin position="50"/>
        <end position="72"/>
    </location>
</feature>
<dbReference type="RefSeq" id="WP_150038886.1">
    <property type="nucleotide sequence ID" value="NZ_OW485601.1"/>
</dbReference>
<keyword evidence="4" id="KW-1003">Cell membrane</keyword>
<protein>
    <submittedName>
        <fullName evidence="15">Cytochrome b</fullName>
    </submittedName>
</protein>
<feature type="domain" description="Cytochrome b561 bacterial/Ni-hydrogenase" evidence="14">
    <location>
        <begin position="12"/>
        <end position="178"/>
    </location>
</feature>
<evidence type="ECO:0000256" key="1">
    <source>
        <dbReference type="ARBA" id="ARBA00001970"/>
    </source>
</evidence>
<comment type="cofactor">
    <cofactor evidence="1">
        <name>heme b</name>
        <dbReference type="ChEBI" id="CHEBI:60344"/>
    </cofactor>
</comment>
<dbReference type="Gene3D" id="1.20.950.20">
    <property type="entry name" value="Transmembrane di-heme cytochromes, Chain C"/>
    <property type="match status" value="1"/>
</dbReference>
<feature type="transmembrane region" description="Helical" evidence="13">
    <location>
        <begin position="20"/>
        <end position="38"/>
    </location>
</feature>
<dbReference type="Proteomes" id="UP000325255">
    <property type="component" value="Unassembled WGS sequence"/>
</dbReference>
<comment type="similarity">
    <text evidence="12">Belongs to the cytochrome b561 family.</text>
</comment>
<dbReference type="PANTHER" id="PTHR30529">
    <property type="entry name" value="CYTOCHROME B561"/>
    <property type="match status" value="1"/>
</dbReference>
<evidence type="ECO:0000256" key="3">
    <source>
        <dbReference type="ARBA" id="ARBA00022448"/>
    </source>
</evidence>
<evidence type="ECO:0000256" key="9">
    <source>
        <dbReference type="ARBA" id="ARBA00022989"/>
    </source>
</evidence>
<evidence type="ECO:0000256" key="7">
    <source>
        <dbReference type="ARBA" id="ARBA00022723"/>
    </source>
</evidence>
<dbReference type="PANTHER" id="PTHR30529:SF1">
    <property type="entry name" value="CYTOCHROME B561 HOMOLOG 2"/>
    <property type="match status" value="1"/>
</dbReference>
<dbReference type="GO" id="GO:0005886">
    <property type="term" value="C:plasma membrane"/>
    <property type="evidence" value="ECO:0007669"/>
    <property type="project" value="UniProtKB-SubCell"/>
</dbReference>
<evidence type="ECO:0000256" key="8">
    <source>
        <dbReference type="ARBA" id="ARBA00022982"/>
    </source>
</evidence>
<dbReference type="InterPro" id="IPR016174">
    <property type="entry name" value="Di-haem_cyt_TM"/>
</dbReference>
<feature type="transmembrane region" description="Helical" evidence="13">
    <location>
        <begin position="146"/>
        <end position="169"/>
    </location>
</feature>
<gene>
    <name evidence="15" type="ORF">F1189_02050</name>
</gene>
<feature type="transmembrane region" description="Helical" evidence="13">
    <location>
        <begin position="92"/>
        <end position="109"/>
    </location>
</feature>
<keyword evidence="6 13" id="KW-0812">Transmembrane</keyword>
<name>A0A5M6J1B7_9PROT</name>
<keyword evidence="3" id="KW-0813">Transport</keyword>
<evidence type="ECO:0000256" key="10">
    <source>
        <dbReference type="ARBA" id="ARBA00023004"/>
    </source>
</evidence>
<dbReference type="GO" id="GO:0022904">
    <property type="term" value="P:respiratory electron transport chain"/>
    <property type="evidence" value="ECO:0007669"/>
    <property type="project" value="InterPro"/>
</dbReference>
<keyword evidence="16" id="KW-1185">Reference proteome</keyword>
<evidence type="ECO:0000256" key="2">
    <source>
        <dbReference type="ARBA" id="ARBA00004651"/>
    </source>
</evidence>
<dbReference type="GO" id="GO:0009055">
    <property type="term" value="F:electron transfer activity"/>
    <property type="evidence" value="ECO:0007669"/>
    <property type="project" value="InterPro"/>
</dbReference>
<evidence type="ECO:0000256" key="6">
    <source>
        <dbReference type="ARBA" id="ARBA00022692"/>
    </source>
</evidence>
<keyword evidence="10" id="KW-0408">Iron</keyword>
<dbReference type="GO" id="GO:0046872">
    <property type="term" value="F:metal ion binding"/>
    <property type="evidence" value="ECO:0007669"/>
    <property type="project" value="UniProtKB-KW"/>
</dbReference>
<dbReference type="InterPro" id="IPR011577">
    <property type="entry name" value="Cyt_b561_bac/Ni-Hgenase"/>
</dbReference>